<feature type="transmembrane region" description="Helical" evidence="2">
    <location>
        <begin position="160"/>
        <end position="181"/>
    </location>
</feature>
<organism evidence="3 4">
    <name type="scientific">Sphagnum troendelagicum</name>
    <dbReference type="NCBI Taxonomy" id="128251"/>
    <lineage>
        <taxon>Eukaryota</taxon>
        <taxon>Viridiplantae</taxon>
        <taxon>Streptophyta</taxon>
        <taxon>Embryophyta</taxon>
        <taxon>Bryophyta</taxon>
        <taxon>Sphagnophytina</taxon>
        <taxon>Sphagnopsida</taxon>
        <taxon>Sphagnales</taxon>
        <taxon>Sphagnaceae</taxon>
        <taxon>Sphagnum</taxon>
    </lineage>
</organism>
<protein>
    <submittedName>
        <fullName evidence="3">Uncharacterized protein</fullName>
    </submittedName>
</protein>
<feature type="compositionally biased region" description="Basic and acidic residues" evidence="1">
    <location>
        <begin position="16"/>
        <end position="32"/>
    </location>
</feature>
<keyword evidence="2" id="KW-0812">Transmembrane</keyword>
<dbReference type="PANTHER" id="PTHR34989:SF1">
    <property type="entry name" value="PROTEIN HDED"/>
    <property type="match status" value="1"/>
</dbReference>
<gene>
    <name evidence="3" type="ORF">CSSPTR1EN2_LOCUS19944</name>
</gene>
<dbReference type="PANTHER" id="PTHR34989">
    <property type="entry name" value="PROTEIN HDED"/>
    <property type="match status" value="1"/>
</dbReference>
<keyword evidence="2" id="KW-0472">Membrane</keyword>
<evidence type="ECO:0000256" key="1">
    <source>
        <dbReference type="SAM" id="MobiDB-lite"/>
    </source>
</evidence>
<reference evidence="3" key="1">
    <citation type="submission" date="2024-02" db="EMBL/GenBank/DDBJ databases">
        <authorList>
            <consortium name="ELIXIR-Norway"/>
            <consortium name="Elixir Norway"/>
        </authorList>
    </citation>
    <scope>NUCLEOTIDE SEQUENCE</scope>
</reference>
<evidence type="ECO:0000256" key="2">
    <source>
        <dbReference type="SAM" id="Phobius"/>
    </source>
</evidence>
<dbReference type="InterPro" id="IPR005325">
    <property type="entry name" value="DUF308_memb"/>
</dbReference>
<evidence type="ECO:0000313" key="3">
    <source>
        <dbReference type="EMBL" id="CAK9229860.1"/>
    </source>
</evidence>
<evidence type="ECO:0000313" key="4">
    <source>
        <dbReference type="Proteomes" id="UP001497512"/>
    </source>
</evidence>
<feature type="transmembrane region" description="Helical" evidence="2">
    <location>
        <begin position="222"/>
        <end position="245"/>
    </location>
</feature>
<keyword evidence="2" id="KW-1133">Transmembrane helix</keyword>
<feature type="region of interest" description="Disordered" evidence="1">
    <location>
        <begin position="1"/>
        <end position="44"/>
    </location>
</feature>
<dbReference type="EMBL" id="OZ019898">
    <property type="protein sequence ID" value="CAK9229860.1"/>
    <property type="molecule type" value="Genomic_DNA"/>
</dbReference>
<dbReference type="Proteomes" id="UP001497512">
    <property type="component" value="Chromosome 6"/>
</dbReference>
<dbReference type="Pfam" id="PF03729">
    <property type="entry name" value="DUF308"/>
    <property type="match status" value="1"/>
</dbReference>
<keyword evidence="4" id="KW-1185">Reference proteome</keyword>
<feature type="transmembrane region" description="Helical" evidence="2">
    <location>
        <begin position="111"/>
        <end position="130"/>
    </location>
</feature>
<dbReference type="InterPro" id="IPR052712">
    <property type="entry name" value="Acid_resist_chaperone_HdeD"/>
</dbReference>
<accession>A0ABP0UTU7</accession>
<feature type="transmembrane region" description="Helical" evidence="2">
    <location>
        <begin position="193"/>
        <end position="216"/>
    </location>
</feature>
<sequence>MAEPEQEPLQPGGGGDDQKTNQHVRFDPESHQHQQQQAQYSAKKPNIATREIDQRTYYINIPIHPLSGQVPDEHLQRLSLYFSTYGIVFILVGVVAIVVPLFFGIPIDQLFAWLLVVAGAITLLNFLLVCGAPGTTSFLLLGALHLGVGLWMLLQPVPNPTMLIFLIAGWFLLHGVLKLLMTCQLRYLTTWPAVMISGLTSIILAFTILALSSWLFNESLKVIGIFFGADLCLTGVSMMLIAFMARLGHKAKETHEPLLAESARVAATV</sequence>
<feature type="transmembrane region" description="Helical" evidence="2">
    <location>
        <begin position="85"/>
        <end position="105"/>
    </location>
</feature>
<proteinExistence type="predicted"/>
<name>A0ABP0UTU7_9BRYO</name>